<gene>
    <name evidence="3" type="ORF">PBRA_005194</name>
    <name evidence="4" type="ORF">PLBR_LOCUS1857</name>
</gene>
<dbReference type="EMBL" id="OVEO01000003">
    <property type="protein sequence ID" value="SPQ94642.1"/>
    <property type="molecule type" value="Genomic_DNA"/>
</dbReference>
<dbReference type="Gene3D" id="2.30.29.30">
    <property type="entry name" value="Pleckstrin-homology domain (PH domain)/Phosphotyrosine-binding domain (PTB)"/>
    <property type="match status" value="1"/>
</dbReference>
<organism evidence="3 5">
    <name type="scientific">Plasmodiophora brassicae</name>
    <name type="common">Clubroot disease agent</name>
    <dbReference type="NCBI Taxonomy" id="37360"/>
    <lineage>
        <taxon>Eukaryota</taxon>
        <taxon>Sar</taxon>
        <taxon>Rhizaria</taxon>
        <taxon>Endomyxa</taxon>
        <taxon>Phytomyxea</taxon>
        <taxon>Plasmodiophorida</taxon>
        <taxon>Plasmodiophoridae</taxon>
        <taxon>Plasmodiophora</taxon>
    </lineage>
</organism>
<dbReference type="Proteomes" id="UP000290189">
    <property type="component" value="Unassembled WGS sequence"/>
</dbReference>
<feature type="region of interest" description="Disordered" evidence="1">
    <location>
        <begin position="45"/>
        <end position="65"/>
    </location>
</feature>
<feature type="domain" description="PH" evidence="2">
    <location>
        <begin position="89"/>
        <end position="204"/>
    </location>
</feature>
<evidence type="ECO:0000256" key="1">
    <source>
        <dbReference type="SAM" id="MobiDB-lite"/>
    </source>
</evidence>
<evidence type="ECO:0000313" key="5">
    <source>
        <dbReference type="Proteomes" id="UP000039324"/>
    </source>
</evidence>
<evidence type="ECO:0000259" key="2">
    <source>
        <dbReference type="PROSITE" id="PS50003"/>
    </source>
</evidence>
<keyword evidence="4" id="KW-0496">Mitochondrion</keyword>
<evidence type="ECO:0000313" key="3">
    <source>
        <dbReference type="EMBL" id="CEO96585.1"/>
    </source>
</evidence>
<keyword evidence="5" id="KW-1185">Reference proteome</keyword>
<protein>
    <recommendedName>
        <fullName evidence="2">PH domain-containing protein</fullName>
    </recommendedName>
</protein>
<accession>A0A0G4IMX7</accession>
<dbReference type="InterPro" id="IPR001849">
    <property type="entry name" value="PH_domain"/>
</dbReference>
<sequence length="259" mass="29802">MAQGVSHCEQCDDFDVPTLPSPVSEKLDDDCPSRQVRFCTTVTTYSGPSKKAPKTTPSPLPLSTPKPILISRPAIETVEIMRSLYLREQEERQAYLRKLTMGSKLVKYNANGKPEVRYFHVSDDGTELLWRKREKSRSRTRLQLASAHMLVFGPNTLRFLRFDWENSKPWLCFSIICDGRTVDIACNDEQEFEMWFLGLQRLLPLSHHFRWKGALLWSRAMYKVAQRAYQQKTTPMAIWAGLLCDARQTCAVNSLIHSS</sequence>
<reference evidence="4 6" key="2">
    <citation type="submission" date="2018-03" db="EMBL/GenBank/DDBJ databases">
        <authorList>
            <person name="Fogelqvist J."/>
        </authorList>
    </citation>
    <scope>NUCLEOTIDE SEQUENCE [LARGE SCALE GENOMIC DNA]</scope>
</reference>
<dbReference type="SUPFAM" id="SSF50729">
    <property type="entry name" value="PH domain-like"/>
    <property type="match status" value="1"/>
</dbReference>
<dbReference type="InterPro" id="IPR011993">
    <property type="entry name" value="PH-like_dom_sf"/>
</dbReference>
<dbReference type="OrthoDB" id="5981550at2759"/>
<dbReference type="EMBL" id="CDSF01000068">
    <property type="protein sequence ID" value="CEO96585.1"/>
    <property type="molecule type" value="Genomic_DNA"/>
</dbReference>
<geneLocation type="mitochondrion" evidence="4"/>
<dbReference type="Proteomes" id="UP000039324">
    <property type="component" value="Unassembled WGS sequence"/>
</dbReference>
<evidence type="ECO:0000313" key="6">
    <source>
        <dbReference type="Proteomes" id="UP000290189"/>
    </source>
</evidence>
<reference evidence="3 5" key="1">
    <citation type="submission" date="2015-02" db="EMBL/GenBank/DDBJ databases">
        <authorList>
            <person name="Chooi Y.-H."/>
        </authorList>
    </citation>
    <scope>NUCLEOTIDE SEQUENCE [LARGE SCALE GENOMIC DNA]</scope>
    <source>
        <strain evidence="3">E3</strain>
    </source>
</reference>
<evidence type="ECO:0000313" key="4">
    <source>
        <dbReference type="EMBL" id="SPQ94642.1"/>
    </source>
</evidence>
<dbReference type="AlphaFoldDB" id="A0A0G4IMX7"/>
<name>A0A0G4IMX7_PLABS</name>
<dbReference type="PROSITE" id="PS50003">
    <property type="entry name" value="PH_DOMAIN"/>
    <property type="match status" value="1"/>
</dbReference>
<dbReference type="SMART" id="SM00233">
    <property type="entry name" value="PH"/>
    <property type="match status" value="1"/>
</dbReference>
<proteinExistence type="predicted"/>